<feature type="transmembrane region" description="Helical" evidence="1">
    <location>
        <begin position="158"/>
        <end position="175"/>
    </location>
</feature>
<name>A0A2D0N9I2_FLAN2</name>
<keyword evidence="4" id="KW-1185">Reference proteome</keyword>
<sequence>MRSWFFRIFSVLSLFVVFVFNMGEISEVGDMEWVYRAVPSNIPYAAIFLLNLAQSIIAVFLSSEFIKRDRKQDTTEVFYVRSMSNGTYLFGKAWSILSIFLLINVAALVMALIFNLLALNTSVDWRAYLYYPLLISLPTLVFVIGLSSLLMGIIRNQALTFVILVGYILSTLLYIRGSHDFLFDYMAYYQSLFHSSITGFGDWEGILRLRSMYTFFGLGFMFFSILILQRLPQSRWMNAASLALGLSFTGTAIFLGYQHLERYHQRLELPQQMIALNNEYLEHPQIDISEHQIELEQGDYYFTATSRIKGAALEDAREFVFNLNPGLQVQSVTAGGQSLDFKRELQLLFISWDRPVAAGTPLELTINYSGTIDETACYLDISPEQKNLDTYRFLFEIGQRYAYVQPEFLLLTPEAQWYPQAGVGYSDTSPFWYRKDFIDYQLTVKTLPGMYPVSQVDGRETADDTYLFAPEHALSQLSLSVGNYQKSSFEADSLTFSAYYVAGHDYFKDAFPDIRDTLPDIIRERLGDFERRSGLKYPFREFRMIEVPGQFKSFDRTWTSLHQTNQAGMVYIPEKGLYSRNLDFTGSVKRQSRWNQNRNLAPEELQMRVLRGFLQEFFRFKNIRTDNQGGNTVVEESINPYYQFVQFYELCNNLDAREWPVMNRIFESYLRVENDGPADWVRRNSGSTQEELANMVLQEKSFAEVLTLKENTELIDNVIELKGEVLFSMIQAQAESGRFREFITRLLEEYRFKNLSFETFRSRIQEEFGVDLTQYMENWFNQTTMPRFLIGTPIAEQVQSGNREMTRVWFRASNLGGAAGVIKSTLFPGDQEDKLLYLAPGQTKEVAYLSVSKPAGIRFNTLASGNLPNKIEYNFEKIDETTITNATEGQELADQPISLKNEGEIVVDNEDPDFEFTHYEEVSRLRKWLRPAGADGFKYQGTRVWRPPLNWTATTDDHFFGDFIRSAFYIKAGDGTKEAKWKVPVPEAGRYDVFYHVYKDDSFNWNRDMRGNYQFIIPHENGVDRPSIELTRESREGWVSLGDYNFPADTITITLSNESRLQAIFADAVKLVKRD</sequence>
<evidence type="ECO:0000256" key="1">
    <source>
        <dbReference type="SAM" id="Phobius"/>
    </source>
</evidence>
<keyword evidence="1" id="KW-0472">Membrane</keyword>
<protein>
    <recommendedName>
        <fullName evidence="2">Golvesin/Xly CBD-like domain-containing protein</fullName>
    </recommendedName>
</protein>
<dbReference type="AlphaFoldDB" id="A0A2D0N9I2"/>
<dbReference type="SUPFAM" id="SSF55486">
    <property type="entry name" value="Metalloproteases ('zincins'), catalytic domain"/>
    <property type="match status" value="1"/>
</dbReference>
<feature type="transmembrane region" description="Helical" evidence="1">
    <location>
        <begin position="129"/>
        <end position="151"/>
    </location>
</feature>
<keyword evidence="1" id="KW-0812">Transmembrane</keyword>
<evidence type="ECO:0000313" key="4">
    <source>
        <dbReference type="Proteomes" id="UP000223913"/>
    </source>
</evidence>
<feature type="transmembrane region" description="Helical" evidence="1">
    <location>
        <begin position="41"/>
        <end position="61"/>
    </location>
</feature>
<feature type="transmembrane region" description="Helical" evidence="1">
    <location>
        <begin position="211"/>
        <end position="228"/>
    </location>
</feature>
<dbReference type="InterPro" id="IPR027268">
    <property type="entry name" value="Peptidase_M4/M1_CTD_sf"/>
</dbReference>
<feature type="domain" description="Golvesin/Xly CBD-like" evidence="2">
    <location>
        <begin position="950"/>
        <end position="1072"/>
    </location>
</feature>
<dbReference type="EMBL" id="PDUD01000022">
    <property type="protein sequence ID" value="PHN05181.1"/>
    <property type="molecule type" value="Genomic_DNA"/>
</dbReference>
<keyword evidence="1" id="KW-1133">Transmembrane helix</keyword>
<feature type="transmembrane region" description="Helical" evidence="1">
    <location>
        <begin position="93"/>
        <end position="117"/>
    </location>
</feature>
<proteinExistence type="predicted"/>
<reference evidence="3 4" key="1">
    <citation type="submission" date="2017-10" db="EMBL/GenBank/DDBJ databases">
        <title>The draft genome sequence of Lewinella nigricans NBRC 102662.</title>
        <authorList>
            <person name="Wang K."/>
        </authorList>
    </citation>
    <scope>NUCLEOTIDE SEQUENCE [LARGE SCALE GENOMIC DNA]</scope>
    <source>
        <strain evidence="3 4">NBRC 102662</strain>
    </source>
</reference>
<dbReference type="InterPro" id="IPR033803">
    <property type="entry name" value="CBD-like_Golvesin-Xly"/>
</dbReference>
<accession>A0A2D0N9I2</accession>
<organism evidence="3 4">
    <name type="scientific">Flavilitoribacter nigricans (strain ATCC 23147 / DSM 23189 / NBRC 102662 / NCIMB 1420 / SS-2)</name>
    <name type="common">Lewinella nigricans</name>
    <dbReference type="NCBI Taxonomy" id="1122177"/>
    <lineage>
        <taxon>Bacteria</taxon>
        <taxon>Pseudomonadati</taxon>
        <taxon>Bacteroidota</taxon>
        <taxon>Saprospiria</taxon>
        <taxon>Saprospirales</taxon>
        <taxon>Lewinellaceae</taxon>
        <taxon>Flavilitoribacter</taxon>
    </lineage>
</organism>
<dbReference type="Gene3D" id="2.60.40.1730">
    <property type="entry name" value="tricorn interacting facor f3 domain"/>
    <property type="match status" value="1"/>
</dbReference>
<dbReference type="Gene3D" id="1.10.390.10">
    <property type="entry name" value="Neutral Protease Domain 2"/>
    <property type="match status" value="1"/>
</dbReference>
<gene>
    <name evidence="3" type="ORF">CRP01_16815</name>
</gene>
<dbReference type="Proteomes" id="UP000223913">
    <property type="component" value="Unassembled WGS sequence"/>
</dbReference>
<dbReference type="Pfam" id="PF25275">
    <property type="entry name" value="Golvesin_C"/>
    <property type="match status" value="1"/>
</dbReference>
<evidence type="ECO:0000313" key="3">
    <source>
        <dbReference type="EMBL" id="PHN05181.1"/>
    </source>
</evidence>
<feature type="transmembrane region" description="Helical" evidence="1">
    <location>
        <begin position="240"/>
        <end position="260"/>
    </location>
</feature>
<evidence type="ECO:0000259" key="2">
    <source>
        <dbReference type="Pfam" id="PF25275"/>
    </source>
</evidence>
<dbReference type="InterPro" id="IPR042097">
    <property type="entry name" value="Aminopeptidase_N-like_N_sf"/>
</dbReference>
<comment type="caution">
    <text evidence="3">The sequence shown here is derived from an EMBL/GenBank/DDBJ whole genome shotgun (WGS) entry which is preliminary data.</text>
</comment>